<evidence type="ECO:0000259" key="1">
    <source>
        <dbReference type="Pfam" id="PF13847"/>
    </source>
</evidence>
<dbReference type="PANTHER" id="PTHR43861">
    <property type="entry name" value="TRANS-ACONITATE 2-METHYLTRANSFERASE-RELATED"/>
    <property type="match status" value="1"/>
</dbReference>
<dbReference type="Pfam" id="PF13847">
    <property type="entry name" value="Methyltransf_31"/>
    <property type="match status" value="1"/>
</dbReference>
<gene>
    <name evidence="2" type="ORF">RM545_13145</name>
</gene>
<dbReference type="Gene3D" id="3.40.50.150">
    <property type="entry name" value="Vaccinia Virus protein VP39"/>
    <property type="match status" value="1"/>
</dbReference>
<evidence type="ECO:0000313" key="2">
    <source>
        <dbReference type="EMBL" id="MDT0647640.1"/>
    </source>
</evidence>
<keyword evidence="3" id="KW-1185">Reference proteome</keyword>
<dbReference type="GO" id="GO:0008168">
    <property type="term" value="F:methyltransferase activity"/>
    <property type="evidence" value="ECO:0007669"/>
    <property type="project" value="UniProtKB-KW"/>
</dbReference>
<dbReference type="CDD" id="cd02440">
    <property type="entry name" value="AdoMet_MTases"/>
    <property type="match status" value="1"/>
</dbReference>
<keyword evidence="2" id="KW-0489">Methyltransferase</keyword>
<dbReference type="Proteomes" id="UP001245285">
    <property type="component" value="Unassembled WGS sequence"/>
</dbReference>
<dbReference type="InterPro" id="IPR025714">
    <property type="entry name" value="Methyltranfer_dom"/>
</dbReference>
<dbReference type="InterPro" id="IPR029063">
    <property type="entry name" value="SAM-dependent_MTases_sf"/>
</dbReference>
<organism evidence="2 3">
    <name type="scientific">Autumnicola lenta</name>
    <dbReference type="NCBI Taxonomy" id="3075593"/>
    <lineage>
        <taxon>Bacteria</taxon>
        <taxon>Pseudomonadati</taxon>
        <taxon>Bacteroidota</taxon>
        <taxon>Flavobacteriia</taxon>
        <taxon>Flavobacteriales</taxon>
        <taxon>Flavobacteriaceae</taxon>
        <taxon>Autumnicola</taxon>
    </lineage>
</organism>
<proteinExistence type="predicted"/>
<evidence type="ECO:0000313" key="3">
    <source>
        <dbReference type="Proteomes" id="UP001245285"/>
    </source>
</evidence>
<accession>A0ABU3CMR6</accession>
<keyword evidence="2" id="KW-0808">Transferase</keyword>
<dbReference type="EMBL" id="JAVRHO010000019">
    <property type="protein sequence ID" value="MDT0647640.1"/>
    <property type="molecule type" value="Genomic_DNA"/>
</dbReference>
<protein>
    <submittedName>
        <fullName evidence="2">Methyltransferase domain-containing protein</fullName>
    </submittedName>
</protein>
<dbReference type="GO" id="GO:0032259">
    <property type="term" value="P:methylation"/>
    <property type="evidence" value="ECO:0007669"/>
    <property type="project" value="UniProtKB-KW"/>
</dbReference>
<dbReference type="RefSeq" id="WP_311495742.1">
    <property type="nucleotide sequence ID" value="NZ_JAVRHO010000019.1"/>
</dbReference>
<comment type="caution">
    <text evidence="2">The sequence shown here is derived from an EMBL/GenBank/DDBJ whole genome shotgun (WGS) entry which is preliminary data.</text>
</comment>
<name>A0ABU3CMR6_9FLAO</name>
<reference evidence="2 3" key="1">
    <citation type="submission" date="2023-09" db="EMBL/GenBank/DDBJ databases">
        <authorList>
            <person name="Rey-Velasco X."/>
        </authorList>
    </citation>
    <scope>NUCLEOTIDE SEQUENCE [LARGE SCALE GENOMIC DNA]</scope>
    <source>
        <strain evidence="2 3">F260</strain>
    </source>
</reference>
<dbReference type="SUPFAM" id="SSF53335">
    <property type="entry name" value="S-adenosyl-L-methionine-dependent methyltransferases"/>
    <property type="match status" value="1"/>
</dbReference>
<sequence>MSSIDTSKRTDQEEIMDDFELSGEELKKTLHDLDNINKWLGGNNITIQGVQKLLESVPKEITIEIVDVGCGNGAILREIAKWGRKNNHKLNLTGIDANPHAIKIAEEISEGFPELRFETLNIFSEEFKNQQYDIILCTLTLHHFKNPAIINLLQDFYRQARIGIVINDLHRSKAAYRLFQAFCGVFINNEIARKDGLISILRGFKKEDIKKLAAQIPSDKQEVSWKWAFRYQWIIEKEH</sequence>
<feature type="domain" description="Methyltransferase" evidence="1">
    <location>
        <begin position="64"/>
        <end position="150"/>
    </location>
</feature>